<dbReference type="InterPro" id="IPR003717">
    <property type="entry name" value="RecO"/>
</dbReference>
<dbReference type="InterPro" id="IPR042242">
    <property type="entry name" value="RecO_C"/>
</dbReference>
<evidence type="ECO:0000313" key="10">
    <source>
        <dbReference type="EMBL" id="MBT1444507.1"/>
    </source>
</evidence>
<evidence type="ECO:0000256" key="8">
    <source>
        <dbReference type="HAMAP-Rule" id="MF_00201"/>
    </source>
</evidence>
<keyword evidence="6 8" id="KW-0234">DNA repair</keyword>
<dbReference type="PANTHER" id="PTHR33991:SF1">
    <property type="entry name" value="DNA REPAIR PROTEIN RECO"/>
    <property type="match status" value="1"/>
</dbReference>
<dbReference type="Proteomes" id="UP001195903">
    <property type="component" value="Unassembled WGS sequence"/>
</dbReference>
<sequence length="233" mass="25281">MLHRGYLLHLRPFRENSAIVNLLVDGAGRVDAIARLGGGKRSSRALLQPFQPLLFTLSGKGELRTLNQPEAYAPAIPLQGDSLYAGMYLNELLMRSLSHSHGGDGLFYTYHQTLMTLAAGFEQRVLRYFELELLKDLGICPPLESDVTGNTIEPDICYLLKAQGGFIPSLAPNATPGRVLLSLANQSLADEDFQSAKKLLRQLLAPVIGDKPLVSRALFAGRSGRDVPAGKGA</sequence>
<name>A0ABS5V218_9GAMM</name>
<proteinExistence type="inferred from homology"/>
<dbReference type="Gene3D" id="2.40.50.140">
    <property type="entry name" value="Nucleic acid-binding proteins"/>
    <property type="match status" value="1"/>
</dbReference>
<comment type="similarity">
    <text evidence="2 8">Belongs to the RecO family.</text>
</comment>
<dbReference type="Gene3D" id="1.20.1440.120">
    <property type="entry name" value="Recombination protein O, C-terminal domain"/>
    <property type="match status" value="1"/>
</dbReference>
<keyword evidence="4 8" id="KW-0227">DNA damage</keyword>
<dbReference type="SUPFAM" id="SSF50249">
    <property type="entry name" value="Nucleic acid-binding proteins"/>
    <property type="match status" value="1"/>
</dbReference>
<evidence type="ECO:0000256" key="4">
    <source>
        <dbReference type="ARBA" id="ARBA00022763"/>
    </source>
</evidence>
<dbReference type="HAMAP" id="MF_00201">
    <property type="entry name" value="RecO"/>
    <property type="match status" value="1"/>
</dbReference>
<dbReference type="EMBL" id="JAHEPS010000002">
    <property type="protein sequence ID" value="MBT1444507.1"/>
    <property type="molecule type" value="Genomic_DNA"/>
</dbReference>
<evidence type="ECO:0000256" key="6">
    <source>
        <dbReference type="ARBA" id="ARBA00023204"/>
    </source>
</evidence>
<comment type="caution">
    <text evidence="10">The sequence shown here is derived from an EMBL/GenBank/DDBJ whole genome shotgun (WGS) entry which is preliminary data.</text>
</comment>
<organism evidence="10 11">
    <name type="scientific">Shewanella jiangmenensis</name>
    <dbReference type="NCBI Taxonomy" id="2837387"/>
    <lineage>
        <taxon>Bacteria</taxon>
        <taxon>Pseudomonadati</taxon>
        <taxon>Pseudomonadota</taxon>
        <taxon>Gammaproteobacteria</taxon>
        <taxon>Alteromonadales</taxon>
        <taxon>Shewanellaceae</taxon>
        <taxon>Shewanella</taxon>
    </lineage>
</organism>
<dbReference type="InterPro" id="IPR022572">
    <property type="entry name" value="DNA_rep/recomb_RecO_N"/>
</dbReference>
<keyword evidence="11" id="KW-1185">Reference proteome</keyword>
<feature type="domain" description="DNA replication/recombination mediator RecO N-terminal" evidence="9">
    <location>
        <begin position="4"/>
        <end position="71"/>
    </location>
</feature>
<dbReference type="Pfam" id="PF11967">
    <property type="entry name" value="RecO_N"/>
    <property type="match status" value="1"/>
</dbReference>
<evidence type="ECO:0000256" key="2">
    <source>
        <dbReference type="ARBA" id="ARBA00007452"/>
    </source>
</evidence>
<accession>A0ABS5V218</accession>
<dbReference type="InterPro" id="IPR012340">
    <property type="entry name" value="NA-bd_OB-fold"/>
</dbReference>
<dbReference type="RefSeq" id="WP_214506683.1">
    <property type="nucleotide sequence ID" value="NZ_JAHEPS010000002.1"/>
</dbReference>
<evidence type="ECO:0000313" key="11">
    <source>
        <dbReference type="Proteomes" id="UP001195903"/>
    </source>
</evidence>
<evidence type="ECO:0000259" key="9">
    <source>
        <dbReference type="Pfam" id="PF11967"/>
    </source>
</evidence>
<dbReference type="PANTHER" id="PTHR33991">
    <property type="entry name" value="DNA REPAIR PROTEIN RECO"/>
    <property type="match status" value="1"/>
</dbReference>
<dbReference type="NCBIfam" id="TIGR00613">
    <property type="entry name" value="reco"/>
    <property type="match status" value="1"/>
</dbReference>
<evidence type="ECO:0000256" key="7">
    <source>
        <dbReference type="ARBA" id="ARBA00033409"/>
    </source>
</evidence>
<keyword evidence="5 8" id="KW-0233">DNA recombination</keyword>
<gene>
    <name evidence="8 10" type="primary">recO</name>
    <name evidence="10" type="ORF">KJI95_08190</name>
</gene>
<protein>
    <recommendedName>
        <fullName evidence="3 8">DNA repair protein RecO</fullName>
    </recommendedName>
    <alternativeName>
        <fullName evidence="7 8">Recombination protein O</fullName>
    </alternativeName>
</protein>
<evidence type="ECO:0000256" key="1">
    <source>
        <dbReference type="ARBA" id="ARBA00003065"/>
    </source>
</evidence>
<dbReference type="Pfam" id="PF02565">
    <property type="entry name" value="RecO_C"/>
    <property type="match status" value="1"/>
</dbReference>
<reference evidence="10 11" key="1">
    <citation type="submission" date="2021-05" db="EMBL/GenBank/DDBJ databases">
        <title>Shewanella sp. JM162201.</title>
        <authorList>
            <person name="Xu S."/>
            <person name="Li A."/>
        </authorList>
    </citation>
    <scope>NUCLEOTIDE SEQUENCE [LARGE SCALE GENOMIC DNA]</scope>
    <source>
        <strain evidence="10 11">JM162201</strain>
    </source>
</reference>
<evidence type="ECO:0000256" key="5">
    <source>
        <dbReference type="ARBA" id="ARBA00023172"/>
    </source>
</evidence>
<comment type="function">
    <text evidence="1 8">Involved in DNA repair and RecF pathway recombination.</text>
</comment>
<evidence type="ECO:0000256" key="3">
    <source>
        <dbReference type="ARBA" id="ARBA00021310"/>
    </source>
</evidence>